<evidence type="ECO:0000313" key="3">
    <source>
        <dbReference type="Proteomes" id="UP000257109"/>
    </source>
</evidence>
<dbReference type="Proteomes" id="UP000257109">
    <property type="component" value="Unassembled WGS sequence"/>
</dbReference>
<reference evidence="2" key="1">
    <citation type="submission" date="2018-05" db="EMBL/GenBank/DDBJ databases">
        <title>Draft genome of Mucuna pruriens seed.</title>
        <authorList>
            <person name="Nnadi N.E."/>
            <person name="Vos R."/>
            <person name="Hasami M.H."/>
            <person name="Devisetty U.K."/>
            <person name="Aguiy J.C."/>
        </authorList>
    </citation>
    <scope>NUCLEOTIDE SEQUENCE [LARGE SCALE GENOMIC DNA]</scope>
    <source>
        <strain evidence="2">JCA_2017</strain>
    </source>
</reference>
<dbReference type="AlphaFoldDB" id="A0A371I8J8"/>
<feature type="non-terminal residue" evidence="2">
    <location>
        <position position="1"/>
    </location>
</feature>
<comment type="caution">
    <text evidence="2">The sequence shown here is derived from an EMBL/GenBank/DDBJ whole genome shotgun (WGS) entry which is preliminary data.</text>
</comment>
<feature type="region of interest" description="Disordered" evidence="1">
    <location>
        <begin position="16"/>
        <end position="59"/>
    </location>
</feature>
<dbReference type="PANTHER" id="PTHR33240:SF15">
    <property type="entry name" value="GAG-PRO-LIKE PROTEIN"/>
    <property type="match status" value="1"/>
</dbReference>
<dbReference type="OrthoDB" id="2919534at2759"/>
<dbReference type="PANTHER" id="PTHR33240">
    <property type="entry name" value="OS08G0508500 PROTEIN"/>
    <property type="match status" value="1"/>
</dbReference>
<accession>A0A371I8J8</accession>
<proteinExistence type="predicted"/>
<organism evidence="2 3">
    <name type="scientific">Mucuna pruriens</name>
    <name type="common">Velvet bean</name>
    <name type="synonym">Dolichos pruriens</name>
    <dbReference type="NCBI Taxonomy" id="157652"/>
    <lineage>
        <taxon>Eukaryota</taxon>
        <taxon>Viridiplantae</taxon>
        <taxon>Streptophyta</taxon>
        <taxon>Embryophyta</taxon>
        <taxon>Tracheophyta</taxon>
        <taxon>Spermatophyta</taxon>
        <taxon>Magnoliopsida</taxon>
        <taxon>eudicotyledons</taxon>
        <taxon>Gunneridae</taxon>
        <taxon>Pentapetalae</taxon>
        <taxon>rosids</taxon>
        <taxon>fabids</taxon>
        <taxon>Fabales</taxon>
        <taxon>Fabaceae</taxon>
        <taxon>Papilionoideae</taxon>
        <taxon>50 kb inversion clade</taxon>
        <taxon>NPAAA clade</taxon>
        <taxon>indigoferoid/millettioid clade</taxon>
        <taxon>Phaseoleae</taxon>
        <taxon>Mucuna</taxon>
    </lineage>
</organism>
<name>A0A371I8J8_MUCPR</name>
<gene>
    <name evidence="2" type="ORF">CR513_03994</name>
</gene>
<sequence>MMRLVQQGHLNCFIQHSSKGGREAAQVEKAERGRRGSRREIARPEEVRRERSRSRPTASIWHRDTIATISGGGGIFSEEAASRRHEVQAVLTGANQTPLGAKRGTNPIITFDNRDLKHGVPSHDEPMVIYMIATEYRIERVLMDQGKSANIIYWSTFQKMKLLPSRLTDCSRTLYGFAGEQVPIKGTVELETVYGDRSGVKAIPVLYPFPVDQRIGSVWADSHVARRCYEDSLRVGSHPSKATKSTVNVLDLDLDLRCQYEHEGSHPAEDLKEIQLGPLAVHKTRIGRTLSPKEEARLVSFLRQNNDVFAWNTEDMSSIDPEFMCHRLSVAQGAKLITQKKRKQGEEKRSVSS</sequence>
<keyword evidence="3" id="KW-1185">Reference proteome</keyword>
<protein>
    <submittedName>
        <fullName evidence="2">Uncharacterized protein</fullName>
    </submittedName>
</protein>
<dbReference type="EMBL" id="QJKJ01000656">
    <property type="protein sequence ID" value="RDY11362.1"/>
    <property type="molecule type" value="Genomic_DNA"/>
</dbReference>
<evidence type="ECO:0000313" key="2">
    <source>
        <dbReference type="EMBL" id="RDY11362.1"/>
    </source>
</evidence>
<evidence type="ECO:0000256" key="1">
    <source>
        <dbReference type="SAM" id="MobiDB-lite"/>
    </source>
</evidence>
<feature type="compositionally biased region" description="Basic and acidic residues" evidence="1">
    <location>
        <begin position="20"/>
        <end position="49"/>
    </location>
</feature>